<protein>
    <submittedName>
        <fullName evidence="1">Uncharacterized protein</fullName>
    </submittedName>
</protein>
<dbReference type="RefSeq" id="WP_091835817.1">
    <property type="nucleotide sequence ID" value="NZ_FOAN01000004.1"/>
</dbReference>
<evidence type="ECO:0000313" key="2">
    <source>
        <dbReference type="Proteomes" id="UP000199664"/>
    </source>
</evidence>
<dbReference type="OrthoDB" id="8161444at2"/>
<organism evidence="1 2">
    <name type="scientific">Bosea lupini</name>
    <dbReference type="NCBI Taxonomy" id="1036779"/>
    <lineage>
        <taxon>Bacteria</taxon>
        <taxon>Pseudomonadati</taxon>
        <taxon>Pseudomonadota</taxon>
        <taxon>Alphaproteobacteria</taxon>
        <taxon>Hyphomicrobiales</taxon>
        <taxon>Boseaceae</taxon>
        <taxon>Bosea</taxon>
    </lineage>
</organism>
<dbReference type="AlphaFoldDB" id="A0A1H7RQU8"/>
<proteinExistence type="predicted"/>
<dbReference type="EMBL" id="FOAN01000004">
    <property type="protein sequence ID" value="SEL62573.1"/>
    <property type="molecule type" value="Genomic_DNA"/>
</dbReference>
<gene>
    <name evidence="1" type="ORF">SAMN04515666_104495</name>
</gene>
<keyword evidence="2" id="KW-1185">Reference proteome</keyword>
<dbReference type="STRING" id="1036779.SAMN04515666_104495"/>
<dbReference type="Proteomes" id="UP000199664">
    <property type="component" value="Unassembled WGS sequence"/>
</dbReference>
<name>A0A1H7RQU8_9HYPH</name>
<accession>A0A1H7RQU8</accession>
<sequence>MANQHDTGSSRDKIEYALGLLTTLLRNQPVHQELVDVAHRMDLPDELWLAVQILSMSEPDQVKLRDFLLVNPSPQLQRLNQNTLVLTQDTPPALH</sequence>
<reference evidence="2" key="1">
    <citation type="submission" date="2016-10" db="EMBL/GenBank/DDBJ databases">
        <authorList>
            <person name="Varghese N."/>
            <person name="Submissions S."/>
        </authorList>
    </citation>
    <scope>NUCLEOTIDE SEQUENCE [LARGE SCALE GENOMIC DNA]</scope>
    <source>
        <strain evidence="2">LMG 26383,CCUG 61248,R- 45681</strain>
    </source>
</reference>
<evidence type="ECO:0000313" key="1">
    <source>
        <dbReference type="EMBL" id="SEL62573.1"/>
    </source>
</evidence>